<evidence type="ECO:0000313" key="2">
    <source>
        <dbReference type="EMBL" id="VVE19962.1"/>
    </source>
</evidence>
<dbReference type="EMBL" id="CABPRY010000007">
    <property type="protein sequence ID" value="VVE19962.1"/>
    <property type="molecule type" value="Genomic_DNA"/>
</dbReference>
<reference evidence="2 3" key="1">
    <citation type="submission" date="2019-08" db="EMBL/GenBank/DDBJ databases">
        <authorList>
            <person name="Peeters C."/>
        </authorList>
    </citation>
    <scope>NUCLEOTIDE SEQUENCE [LARGE SCALE GENOMIC DNA]</scope>
    <source>
        <strain evidence="2 3">LMG 31107</strain>
    </source>
</reference>
<proteinExistence type="predicted"/>
<name>A0A5E4W5H5_9BURK</name>
<dbReference type="Proteomes" id="UP000396788">
    <property type="component" value="Unassembled WGS sequence"/>
</dbReference>
<sequence>MSAQGNPLLPSSGTPATARQGNRTGRRWDGQHNTTSAPYRGSLTGAANHSDLQFVSVAPGGVWATARAVSRNPSRTGVTSAVRQSRPVSMRVLVSRSAR</sequence>
<accession>A0A5E4W5H5</accession>
<protein>
    <submittedName>
        <fullName evidence="2">Uncharacterized protein</fullName>
    </submittedName>
</protein>
<evidence type="ECO:0000313" key="3">
    <source>
        <dbReference type="Proteomes" id="UP000396788"/>
    </source>
</evidence>
<dbReference type="AlphaFoldDB" id="A0A5E4W5H5"/>
<feature type="region of interest" description="Disordered" evidence="1">
    <location>
        <begin position="1"/>
        <end position="45"/>
    </location>
</feature>
<feature type="compositionally biased region" description="Polar residues" evidence="1">
    <location>
        <begin position="1"/>
        <end position="23"/>
    </location>
</feature>
<organism evidence="2 3">
    <name type="scientific">Pandoraea cepalis</name>
    <dbReference type="NCBI Taxonomy" id="2508294"/>
    <lineage>
        <taxon>Bacteria</taxon>
        <taxon>Pseudomonadati</taxon>
        <taxon>Pseudomonadota</taxon>
        <taxon>Betaproteobacteria</taxon>
        <taxon>Burkholderiales</taxon>
        <taxon>Burkholderiaceae</taxon>
        <taxon>Pandoraea</taxon>
    </lineage>
</organism>
<evidence type="ECO:0000256" key="1">
    <source>
        <dbReference type="SAM" id="MobiDB-lite"/>
    </source>
</evidence>
<gene>
    <name evidence="2" type="ORF">PCE31107_03091</name>
</gene>